<evidence type="ECO:0000256" key="1">
    <source>
        <dbReference type="SAM" id="MobiDB-lite"/>
    </source>
</evidence>
<organism evidence="2 3">
    <name type="scientific">Citricoccus parietis</name>
    <dbReference type="NCBI Taxonomy" id="592307"/>
    <lineage>
        <taxon>Bacteria</taxon>
        <taxon>Bacillati</taxon>
        <taxon>Actinomycetota</taxon>
        <taxon>Actinomycetes</taxon>
        <taxon>Micrococcales</taxon>
        <taxon>Micrococcaceae</taxon>
        <taxon>Citricoccus</taxon>
    </lineage>
</organism>
<evidence type="ECO:0000313" key="3">
    <source>
        <dbReference type="Proteomes" id="UP001589575"/>
    </source>
</evidence>
<name>A0ABV5FW75_9MICC</name>
<comment type="caution">
    <text evidence="2">The sequence shown here is derived from an EMBL/GenBank/DDBJ whole genome shotgun (WGS) entry which is preliminary data.</text>
</comment>
<evidence type="ECO:0000313" key="2">
    <source>
        <dbReference type="EMBL" id="MFB9070528.1"/>
    </source>
</evidence>
<keyword evidence="3" id="KW-1185">Reference proteome</keyword>
<proteinExistence type="predicted"/>
<feature type="region of interest" description="Disordered" evidence="1">
    <location>
        <begin position="9"/>
        <end position="117"/>
    </location>
</feature>
<accession>A0ABV5FW75</accession>
<gene>
    <name evidence="2" type="ORF">ACFFX0_04730</name>
</gene>
<reference evidence="2 3" key="1">
    <citation type="submission" date="2024-09" db="EMBL/GenBank/DDBJ databases">
        <authorList>
            <person name="Sun Q."/>
            <person name="Mori K."/>
        </authorList>
    </citation>
    <scope>NUCLEOTIDE SEQUENCE [LARGE SCALE GENOMIC DNA]</scope>
    <source>
        <strain evidence="2 3">CCM 7609</strain>
    </source>
</reference>
<dbReference type="EMBL" id="JBHMFI010000001">
    <property type="protein sequence ID" value="MFB9070528.1"/>
    <property type="molecule type" value="Genomic_DNA"/>
</dbReference>
<dbReference type="Proteomes" id="UP001589575">
    <property type="component" value="Unassembled WGS sequence"/>
</dbReference>
<protein>
    <submittedName>
        <fullName evidence="2">Uncharacterized protein</fullName>
    </submittedName>
</protein>
<sequence>MDLARLVVRRVDRPGPVPRRPASTAGLGPGPLPLRTHAGPTRTGRRVATVAGDDGHRRGAHCGGTLGLPPPRPPVPITRRSLSYPQRQSSTSRRRRGCRRPSLAGSRGSPRRRSWTWTARCLR</sequence>